<organism evidence="1 2">
    <name type="scientific">Bifidobacterium pseudolongum subsp. globosum</name>
    <dbReference type="NCBI Taxonomy" id="1690"/>
    <lineage>
        <taxon>Bacteria</taxon>
        <taxon>Bacillati</taxon>
        <taxon>Actinomycetota</taxon>
        <taxon>Actinomycetes</taxon>
        <taxon>Bifidobacteriales</taxon>
        <taxon>Bifidobacteriaceae</taxon>
        <taxon>Bifidobacterium</taxon>
    </lineage>
</organism>
<dbReference type="EMBL" id="SBKU01000007">
    <property type="protein sequence ID" value="RYQ68335.1"/>
    <property type="molecule type" value="Genomic_DNA"/>
</dbReference>
<reference evidence="1 2" key="1">
    <citation type="submission" date="2019-01" db="EMBL/GenBank/DDBJ databases">
        <title>Unveiling genomic diversity among members of the Bifidobacterium pseudolongum species, a widely distributed gut commensal of the animal kingdom.</title>
        <authorList>
            <person name="Lugli G.A."/>
            <person name="Duranti S."/>
            <person name="Albert K."/>
            <person name="Mancabelli L."/>
            <person name="Napoli S."/>
            <person name="Viappiani A."/>
            <person name="Anzalone R."/>
            <person name="Longhi G."/>
            <person name="Milani C."/>
            <person name="Turroni F."/>
            <person name="Alessandri G."/>
            <person name="Sela D.A."/>
            <person name="Van Sinderen D."/>
            <person name="Ventura M."/>
        </authorList>
    </citation>
    <scope>NUCLEOTIDE SEQUENCE [LARGE SCALE GENOMIC DNA]</scope>
    <source>
        <strain evidence="1 2">2072B</strain>
    </source>
</reference>
<dbReference type="AlphaFoldDB" id="A0A4Q5BC16"/>
<dbReference type="Proteomes" id="UP000293268">
    <property type="component" value="Unassembled WGS sequence"/>
</dbReference>
<evidence type="ECO:0000313" key="1">
    <source>
        <dbReference type="EMBL" id="RYQ68335.1"/>
    </source>
</evidence>
<name>A0A4Q5BC16_9BIFI</name>
<accession>A0A4Q5BC16</accession>
<evidence type="ECO:0000313" key="2">
    <source>
        <dbReference type="Proteomes" id="UP000293268"/>
    </source>
</evidence>
<dbReference type="RefSeq" id="WP_129913069.1">
    <property type="nucleotide sequence ID" value="NZ_SBKU01000007.1"/>
</dbReference>
<proteinExistence type="predicted"/>
<comment type="caution">
    <text evidence="1">The sequence shown here is derived from an EMBL/GenBank/DDBJ whole genome shotgun (WGS) entry which is preliminary data.</text>
</comment>
<sequence>MDRTHHEMSFDTTYRIMRVDRTTGLETGMVHTVLTGGSISRNQDTAITEQATLDIEGTALFGADLLRIWADLDYEDGTTESIPLGTFLPDGPKRQVTGGENTHTPLTLYGRLRELDDDQFTQPVALTAGTNPMTWIEATCTAAGLETAPHDECTYRMGAAWTFGLGDQKDKSKLDAINELLELIGWQSARTDPYGRVILRPYEPPTSRSPIWNFQEGPGCRFLRDMTDERDWFDVANQVRVVYASQQKEIIGVATDTDPDSEFSTIRRGRVIGKTYSYSDMPDGKTDAQLTALANEKAQELLATNRSVIHRVTMTHIYAPVTIGDLIHLDYPSGAVAGDFAIRTQKIKLTAGLPIEAECRQFERTVTHGS</sequence>
<protein>
    <submittedName>
        <fullName evidence="1">Uncharacterized protein</fullName>
    </submittedName>
</protein>
<gene>
    <name evidence="1" type="ORF">PG2072B_0938</name>
</gene>